<protein>
    <submittedName>
        <fullName evidence="9">Protein NLP2-like</fullName>
    </submittedName>
</protein>
<feature type="domain" description="PB1" evidence="7">
    <location>
        <begin position="796"/>
        <end position="878"/>
    </location>
</feature>
<sequence length="895" mass="98419">MEGFTPLDCGATESPDLEDPFTFSALMNYDGYSEIYSPAIADQIFSALTYSAAQDVPAIWPSFASPDSAVQGRDVAIGNANSSSTAYSGCRDNMGPQKSNSHFGLSANSPFVDTSSVPRTIAGGSLPEKMLTALSLFKKSSGGGILAQVWMPIKQGDNHVLSTCEQPFLLDQILAGYREVSRQFTFSAKEAPGMFPGLPGRVFMSGMPEWTSNVLYYDGFEYLRMEYALTHRVRGSLAMPVFDSKEGSCCAVLELVTMSEKPDFDAEMDSVCNALEEVNLRTVKARPLLQNLTKNQKSAVTEILDILRVVCHAHMLPLAITWIPISSDAGNSEVFVKANGRQINSDSKNKNMLCIQESACYVNDLKMQGFLHACAEHRLEKGKGIAGKALQSNQPFFCSDVKACNIREYPLAHHARKFNLGAAVAIRLRNTYTGDDDYILEFFLPVNHKSSEEQQLLLNNLSSTMQKLCRSLRTISDAELAGIDAHEDHIHKGKYDPAVKTPFEDQNIPPDERGGDVQPEKLKSSLMRHAEKKRSLAEKNISLCVLQQYFSGSLKDAAKSIGVCPTTLKRICRQHGISRWPSRKINKVNRSLKKIQKVINSVQGVEGSLKYDPATGCLVAAVSPTQNPPLKTIAPPSCDSVLAASSRNNEPELSVLKLEHDCSHNNDHEKGEFGLIVENREESCRTTPPDSGILQYANSGGMSRLPLFSGGALSDSHVTKEIGCPEVPHKIDYNDDGIVEHSNPSSSKIDYNDDGIVEHSNPSSSSMTDSSSGSASSHPTFKKKPKSASLNENSPTITVKALYKNDMVRFKFLLSGSYQQLLEEIAKRFKLLNGTFQLKYRDDEEEWVILASDSDLQECLEVLENIESRRVKVLVRDIPFVVGSSPSSSCLLMEQ</sequence>
<dbReference type="Pfam" id="PF02042">
    <property type="entry name" value="RWP-RK"/>
    <property type="match status" value="1"/>
</dbReference>
<dbReference type="Pfam" id="PF22922">
    <property type="entry name" value="GAF_NLP"/>
    <property type="match status" value="1"/>
</dbReference>
<dbReference type="GeneID" id="109703768"/>
<dbReference type="PANTHER" id="PTHR32002">
    <property type="entry name" value="PROTEIN NLP8"/>
    <property type="match status" value="1"/>
</dbReference>
<dbReference type="InterPro" id="IPR003035">
    <property type="entry name" value="RWP-RK_dom"/>
</dbReference>
<dbReference type="InterPro" id="IPR000270">
    <property type="entry name" value="PB1_dom"/>
</dbReference>
<dbReference type="PANTHER" id="PTHR32002:SF41">
    <property type="entry name" value="PROTEIN NLP8"/>
    <property type="match status" value="1"/>
</dbReference>
<dbReference type="GO" id="GO:0003700">
    <property type="term" value="F:DNA-binding transcription factor activity"/>
    <property type="evidence" value="ECO:0007669"/>
    <property type="project" value="InterPro"/>
</dbReference>
<evidence type="ECO:0000256" key="4">
    <source>
        <dbReference type="ARBA" id="ARBA00023242"/>
    </source>
</evidence>
<dbReference type="InterPro" id="IPR045012">
    <property type="entry name" value="NLP"/>
</dbReference>
<organism evidence="8 9">
    <name type="scientific">Ananas comosus</name>
    <name type="common">Pineapple</name>
    <name type="synonym">Ananas ananas</name>
    <dbReference type="NCBI Taxonomy" id="4615"/>
    <lineage>
        <taxon>Eukaryota</taxon>
        <taxon>Viridiplantae</taxon>
        <taxon>Streptophyta</taxon>
        <taxon>Embryophyta</taxon>
        <taxon>Tracheophyta</taxon>
        <taxon>Spermatophyta</taxon>
        <taxon>Magnoliopsida</taxon>
        <taxon>Liliopsida</taxon>
        <taxon>Poales</taxon>
        <taxon>Bromeliaceae</taxon>
        <taxon>Bromelioideae</taxon>
        <taxon>Ananas</taxon>
    </lineage>
</organism>
<keyword evidence="3" id="KW-0804">Transcription</keyword>
<dbReference type="SMART" id="SM00666">
    <property type="entry name" value="PB1"/>
    <property type="match status" value="1"/>
</dbReference>
<reference evidence="9" key="2">
    <citation type="submission" date="2025-08" db="UniProtKB">
        <authorList>
            <consortium name="RefSeq"/>
        </authorList>
    </citation>
    <scope>IDENTIFICATION</scope>
    <source>
        <tissue evidence="9">Leaf</tissue>
    </source>
</reference>
<feature type="region of interest" description="Disordered" evidence="5">
    <location>
        <begin position="495"/>
        <end position="518"/>
    </location>
</feature>
<evidence type="ECO:0000313" key="8">
    <source>
        <dbReference type="Proteomes" id="UP000515123"/>
    </source>
</evidence>
<dbReference type="Pfam" id="PF00564">
    <property type="entry name" value="PB1"/>
    <property type="match status" value="1"/>
</dbReference>
<gene>
    <name evidence="9" type="primary">LOC109703768</name>
</gene>
<proteinExistence type="predicted"/>
<dbReference type="SUPFAM" id="SSF54277">
    <property type="entry name" value="CAD &amp; PB1 domains"/>
    <property type="match status" value="1"/>
</dbReference>
<name>A0A6P5EAI8_ANACO</name>
<keyword evidence="8" id="KW-1185">Reference proteome</keyword>
<dbReference type="InterPro" id="IPR055081">
    <property type="entry name" value="NLP1-9_GAF"/>
</dbReference>
<keyword evidence="2" id="KW-0238">DNA-binding</keyword>
<feature type="region of interest" description="Disordered" evidence="5">
    <location>
        <begin position="733"/>
        <end position="791"/>
    </location>
</feature>
<dbReference type="Proteomes" id="UP000515123">
    <property type="component" value="Unplaced"/>
</dbReference>
<dbReference type="PROSITE" id="PS51519">
    <property type="entry name" value="RWP_RK"/>
    <property type="match status" value="1"/>
</dbReference>
<evidence type="ECO:0000256" key="5">
    <source>
        <dbReference type="SAM" id="MobiDB-lite"/>
    </source>
</evidence>
<accession>A0A6P5EAI8</accession>
<evidence type="ECO:0000256" key="1">
    <source>
        <dbReference type="ARBA" id="ARBA00023015"/>
    </source>
</evidence>
<feature type="domain" description="RWP-RK" evidence="6">
    <location>
        <begin position="522"/>
        <end position="608"/>
    </location>
</feature>
<dbReference type="OrthoDB" id="6270329at2759"/>
<evidence type="ECO:0000313" key="9">
    <source>
        <dbReference type="RefSeq" id="XP_020080072.1"/>
    </source>
</evidence>
<dbReference type="AlphaFoldDB" id="A0A6P5EAI8"/>
<evidence type="ECO:0000259" key="6">
    <source>
        <dbReference type="PROSITE" id="PS51519"/>
    </source>
</evidence>
<dbReference type="PROSITE" id="PS51745">
    <property type="entry name" value="PB1"/>
    <property type="match status" value="1"/>
</dbReference>
<dbReference type="InterPro" id="IPR053793">
    <property type="entry name" value="PB1-like"/>
</dbReference>
<evidence type="ECO:0000256" key="3">
    <source>
        <dbReference type="ARBA" id="ARBA00023163"/>
    </source>
</evidence>
<keyword evidence="1" id="KW-0805">Transcription regulation</keyword>
<evidence type="ECO:0000256" key="2">
    <source>
        <dbReference type="ARBA" id="ARBA00023125"/>
    </source>
</evidence>
<dbReference type="GO" id="GO:0003677">
    <property type="term" value="F:DNA binding"/>
    <property type="evidence" value="ECO:0007669"/>
    <property type="project" value="UniProtKB-KW"/>
</dbReference>
<evidence type="ECO:0000259" key="7">
    <source>
        <dbReference type="PROSITE" id="PS51745"/>
    </source>
</evidence>
<dbReference type="Gene3D" id="3.10.20.90">
    <property type="entry name" value="Phosphatidylinositol 3-kinase Catalytic Subunit, Chain A, domain 1"/>
    <property type="match status" value="1"/>
</dbReference>
<keyword evidence="4" id="KW-0539">Nucleus</keyword>
<dbReference type="RefSeq" id="XP_020080072.1">
    <property type="nucleotide sequence ID" value="XM_020224483.1"/>
</dbReference>
<feature type="compositionally biased region" description="Low complexity" evidence="5">
    <location>
        <begin position="760"/>
        <end position="777"/>
    </location>
</feature>
<reference evidence="8" key="1">
    <citation type="journal article" date="2015" name="Nat. Genet.">
        <title>The pineapple genome and the evolution of CAM photosynthesis.</title>
        <authorList>
            <person name="Ming R."/>
            <person name="VanBuren R."/>
            <person name="Wai C.M."/>
            <person name="Tang H."/>
            <person name="Schatz M.C."/>
            <person name="Bowers J.E."/>
            <person name="Lyons E."/>
            <person name="Wang M.L."/>
            <person name="Chen J."/>
            <person name="Biggers E."/>
            <person name="Zhang J."/>
            <person name="Huang L."/>
            <person name="Zhang L."/>
            <person name="Miao W."/>
            <person name="Zhang J."/>
            <person name="Ye Z."/>
            <person name="Miao C."/>
            <person name="Lin Z."/>
            <person name="Wang H."/>
            <person name="Zhou H."/>
            <person name="Yim W.C."/>
            <person name="Priest H.D."/>
            <person name="Zheng C."/>
            <person name="Woodhouse M."/>
            <person name="Edger P.P."/>
            <person name="Guyot R."/>
            <person name="Guo H.B."/>
            <person name="Guo H."/>
            <person name="Zheng G."/>
            <person name="Singh R."/>
            <person name="Sharma A."/>
            <person name="Min X."/>
            <person name="Zheng Y."/>
            <person name="Lee H."/>
            <person name="Gurtowski J."/>
            <person name="Sedlazeck F.J."/>
            <person name="Harkess A."/>
            <person name="McKain M.R."/>
            <person name="Liao Z."/>
            <person name="Fang J."/>
            <person name="Liu J."/>
            <person name="Zhang X."/>
            <person name="Zhang Q."/>
            <person name="Hu W."/>
            <person name="Qin Y."/>
            <person name="Wang K."/>
            <person name="Chen L.Y."/>
            <person name="Shirley N."/>
            <person name="Lin Y.R."/>
            <person name="Liu L.Y."/>
            <person name="Hernandez A.G."/>
            <person name="Wright C.L."/>
            <person name="Bulone V."/>
            <person name="Tuskan G.A."/>
            <person name="Heath K."/>
            <person name="Zee F."/>
            <person name="Moore P.H."/>
            <person name="Sunkar R."/>
            <person name="Leebens-Mack J.H."/>
            <person name="Mockler T."/>
            <person name="Bennetzen J.L."/>
            <person name="Freeling M."/>
            <person name="Sankoff D."/>
            <person name="Paterson A.H."/>
            <person name="Zhu X."/>
            <person name="Yang X."/>
            <person name="Smith J.A."/>
            <person name="Cushman J.C."/>
            <person name="Paull R.E."/>
            <person name="Yu Q."/>
        </authorList>
    </citation>
    <scope>NUCLEOTIDE SEQUENCE [LARGE SCALE GENOMIC DNA]</scope>
    <source>
        <strain evidence="8">cv. F153</strain>
    </source>
</reference>